<name>G0NDK3_CAEBE</name>
<feature type="compositionally biased region" description="Pro residues" evidence="1">
    <location>
        <begin position="63"/>
        <end position="78"/>
    </location>
</feature>
<gene>
    <name evidence="3" type="ORF">CAEBREN_02410</name>
</gene>
<proteinExistence type="predicted"/>
<feature type="compositionally biased region" description="Polar residues" evidence="1">
    <location>
        <begin position="165"/>
        <end position="182"/>
    </location>
</feature>
<organism evidence="4">
    <name type="scientific">Caenorhabditis brenneri</name>
    <name type="common">Nematode worm</name>
    <dbReference type="NCBI Taxonomy" id="135651"/>
    <lineage>
        <taxon>Eukaryota</taxon>
        <taxon>Metazoa</taxon>
        <taxon>Ecdysozoa</taxon>
        <taxon>Nematoda</taxon>
        <taxon>Chromadorea</taxon>
        <taxon>Rhabditida</taxon>
        <taxon>Rhabditina</taxon>
        <taxon>Rhabditomorpha</taxon>
        <taxon>Rhabditoidea</taxon>
        <taxon>Rhabditidae</taxon>
        <taxon>Peloderinae</taxon>
        <taxon>Caenorhabditis</taxon>
    </lineage>
</organism>
<evidence type="ECO:0000259" key="2">
    <source>
        <dbReference type="PROSITE" id="PS00028"/>
    </source>
</evidence>
<dbReference type="PROSITE" id="PS00028">
    <property type="entry name" value="ZINC_FINGER_C2H2_1"/>
    <property type="match status" value="1"/>
</dbReference>
<dbReference type="EMBL" id="GL379868">
    <property type="protein sequence ID" value="EGT58415.1"/>
    <property type="molecule type" value="Genomic_DNA"/>
</dbReference>
<dbReference type="HOGENOM" id="CLU_079989_0_0_1"/>
<dbReference type="InParanoid" id="G0NDK3"/>
<protein>
    <recommendedName>
        <fullName evidence="2">C2H2-type domain-containing protein</fullName>
    </recommendedName>
</protein>
<evidence type="ECO:0000256" key="1">
    <source>
        <dbReference type="SAM" id="MobiDB-lite"/>
    </source>
</evidence>
<feature type="compositionally biased region" description="Polar residues" evidence="1">
    <location>
        <begin position="143"/>
        <end position="157"/>
    </location>
</feature>
<reference evidence="4" key="1">
    <citation type="submission" date="2011-07" db="EMBL/GenBank/DDBJ databases">
        <authorList>
            <consortium name="Caenorhabditis brenneri Sequencing and Analysis Consortium"/>
            <person name="Wilson R.K."/>
        </authorList>
    </citation>
    <scope>NUCLEOTIDE SEQUENCE [LARGE SCALE GENOMIC DNA]</scope>
    <source>
        <strain evidence="4">PB2801</strain>
    </source>
</reference>
<keyword evidence="4" id="KW-1185">Reference proteome</keyword>
<dbReference type="AlphaFoldDB" id="G0NDK3"/>
<evidence type="ECO:0000313" key="3">
    <source>
        <dbReference type="EMBL" id="EGT58415.1"/>
    </source>
</evidence>
<evidence type="ECO:0000313" key="4">
    <source>
        <dbReference type="Proteomes" id="UP000008068"/>
    </source>
</evidence>
<accession>G0NDK3</accession>
<feature type="region of interest" description="Disordered" evidence="1">
    <location>
        <begin position="143"/>
        <end position="182"/>
    </location>
</feature>
<dbReference type="InterPro" id="IPR013087">
    <property type="entry name" value="Znf_C2H2_type"/>
</dbReference>
<dbReference type="Proteomes" id="UP000008068">
    <property type="component" value="Unassembled WGS sequence"/>
</dbReference>
<feature type="domain" description="C2H2-type" evidence="2">
    <location>
        <begin position="15"/>
        <end position="38"/>
    </location>
</feature>
<sequence length="303" mass="34053">MESRLSLGTGTMIKCGWRDCPSLFSSEGDMLEHLFVRHVRNMHVNIEFLEGNSILLRLLPPQESRPPSTPSPNLPPSPTSSVGSNRTSGKVSARNRKSLFFCYFRSFSKNCSCRTFEEFHTPSESRLGVQSIPIQKQISLGSTATSKRSLSSDQIQSEAKKQKMEVNSPSQNPHRTVTSSTVQPVEKHDFDIPINYSTCSDAIQICQLMMDHIGKLPEKSFENPTNLEFCLPCLRFKGPCEVKHGPLAERLKNTWLTRYKEKMEEKGQGVTKALLLEQLGKLKKKYMNSGTVARKSNPSTNLV</sequence>
<feature type="region of interest" description="Disordered" evidence="1">
    <location>
        <begin position="60"/>
        <end position="90"/>
    </location>
</feature>